<feature type="chain" id="PRO_5044622713" description="Secreted protein" evidence="1">
    <location>
        <begin position="22"/>
        <end position="150"/>
    </location>
</feature>
<evidence type="ECO:0000313" key="3">
    <source>
        <dbReference type="EMBL" id="QEU78018.1"/>
    </source>
</evidence>
<dbReference type="KEGG" id="ssub:CP968_06755"/>
<evidence type="ECO:0000313" key="4">
    <source>
        <dbReference type="Proteomes" id="UP000326831"/>
    </source>
</evidence>
<evidence type="ECO:0008006" key="5">
    <source>
        <dbReference type="Google" id="ProtNLM"/>
    </source>
</evidence>
<accession>A0A5P2UG82</accession>
<gene>
    <name evidence="3" type="ORF">CP968_06755</name>
    <name evidence="2" type="ORF">GCM10010371_15420</name>
</gene>
<protein>
    <recommendedName>
        <fullName evidence="5">Secreted protein</fullName>
    </recommendedName>
</protein>
<dbReference type="AlphaFoldDB" id="A0A5P2UG82"/>
<reference evidence="2" key="1">
    <citation type="journal article" date="2014" name="Int. J. Syst. Evol. Microbiol.">
        <title>Complete genome sequence of Corynebacterium casei LMG S-19264T (=DSM 44701T), isolated from a smear-ripened cheese.</title>
        <authorList>
            <consortium name="US DOE Joint Genome Institute (JGI-PGF)"/>
            <person name="Walter F."/>
            <person name="Albersmeier A."/>
            <person name="Kalinowski J."/>
            <person name="Ruckert C."/>
        </authorList>
    </citation>
    <scope>NUCLEOTIDE SEQUENCE</scope>
    <source>
        <strain evidence="2">JCM 4834</strain>
    </source>
</reference>
<sequence length="150" mass="15722">MRRTTLALTVTAALLAATALAALVAVPAAGTWLDSRHQQTSAFDTGAAAKASRASVPRWLPDDARSVRYAMRTTGGERLLKATLPDGAPPAPCTAAPGTAAKAPAIGTDWFPADARDRAAVRCGAYYAYTDGDTLYAWQDNADWIRDGAN</sequence>
<keyword evidence="1" id="KW-0732">Signal</keyword>
<evidence type="ECO:0000256" key="1">
    <source>
        <dbReference type="SAM" id="SignalP"/>
    </source>
</evidence>
<dbReference type="EMBL" id="CP023701">
    <property type="protein sequence ID" value="QEU78018.1"/>
    <property type="molecule type" value="Genomic_DNA"/>
</dbReference>
<reference evidence="2" key="3">
    <citation type="submission" date="2020-09" db="EMBL/GenBank/DDBJ databases">
        <authorList>
            <person name="Sun Q."/>
            <person name="Ohkuma M."/>
        </authorList>
    </citation>
    <scope>NUCLEOTIDE SEQUENCE</scope>
    <source>
        <strain evidence="2">JCM 4834</strain>
    </source>
</reference>
<evidence type="ECO:0000313" key="2">
    <source>
        <dbReference type="EMBL" id="GGZ56791.1"/>
    </source>
</evidence>
<dbReference type="Proteomes" id="UP000634660">
    <property type="component" value="Unassembled WGS sequence"/>
</dbReference>
<dbReference type="EMBL" id="BMVX01000004">
    <property type="protein sequence ID" value="GGZ56791.1"/>
    <property type="molecule type" value="Genomic_DNA"/>
</dbReference>
<feature type="signal peptide" evidence="1">
    <location>
        <begin position="1"/>
        <end position="21"/>
    </location>
</feature>
<keyword evidence="4" id="KW-1185">Reference proteome</keyword>
<dbReference type="RefSeq" id="WP_150517115.1">
    <property type="nucleotide sequence ID" value="NZ_BMVX01000004.1"/>
</dbReference>
<dbReference type="Proteomes" id="UP000326831">
    <property type="component" value="Chromosome"/>
</dbReference>
<organism evidence="3 4">
    <name type="scientific">Streptomyces subrutilus</name>
    <dbReference type="NCBI Taxonomy" id="36818"/>
    <lineage>
        <taxon>Bacteria</taxon>
        <taxon>Bacillati</taxon>
        <taxon>Actinomycetota</taxon>
        <taxon>Actinomycetes</taxon>
        <taxon>Kitasatosporales</taxon>
        <taxon>Streptomycetaceae</taxon>
        <taxon>Streptomyces</taxon>
    </lineage>
</organism>
<proteinExistence type="predicted"/>
<reference evidence="3 4" key="2">
    <citation type="submission" date="2017-09" db="EMBL/GenBank/DDBJ databases">
        <authorList>
            <person name="Lee N."/>
            <person name="Cho B.-K."/>
        </authorList>
    </citation>
    <scope>NUCLEOTIDE SEQUENCE [LARGE SCALE GENOMIC DNA]</scope>
    <source>
        <strain evidence="3 4">ATCC 27467</strain>
    </source>
</reference>
<name>A0A5P2UG82_9ACTN</name>
<dbReference type="OrthoDB" id="5120158at2"/>